<feature type="transmembrane region" description="Helical" evidence="1">
    <location>
        <begin position="105"/>
        <end position="132"/>
    </location>
</feature>
<sequence>MSAVDILICIMYALMILRWTRVFLTNIKSTWNYFKFIDKDTGLIGLLVYTAVFAILIFTCVMGINSVKHHVYHISMGFIIIGFAVLIKTGMLIFDGTLFDSTQMIAYQIVYVYGKITVGTIVLGILISFLLYTKIDKKV</sequence>
<feature type="transmembrane region" description="Helical" evidence="1">
    <location>
        <begin position="7"/>
        <end position="24"/>
    </location>
</feature>
<dbReference type="Proteomes" id="UP000004893">
    <property type="component" value="Unassembled WGS sequence"/>
</dbReference>
<dbReference type="AlphaFoldDB" id="C0C6F0"/>
<keyword evidence="3" id="KW-1185">Reference proteome</keyword>
<reference evidence="2" key="1">
    <citation type="submission" date="2009-02" db="EMBL/GenBank/DDBJ databases">
        <authorList>
            <person name="Fulton L."/>
            <person name="Clifton S."/>
            <person name="Fulton B."/>
            <person name="Xu J."/>
            <person name="Minx P."/>
            <person name="Pepin K.H."/>
            <person name="Johnson M."/>
            <person name="Bhonagiri V."/>
            <person name="Nash W.E."/>
            <person name="Mardis E.R."/>
            <person name="Wilson R.K."/>
        </authorList>
    </citation>
    <scope>NUCLEOTIDE SEQUENCE [LARGE SCALE GENOMIC DNA]</scope>
    <source>
        <strain evidence="2">DSM 15053</strain>
    </source>
</reference>
<organism evidence="2 3">
    <name type="scientific">[Clostridium] hylemonae DSM 15053</name>
    <dbReference type="NCBI Taxonomy" id="553973"/>
    <lineage>
        <taxon>Bacteria</taxon>
        <taxon>Bacillati</taxon>
        <taxon>Bacillota</taxon>
        <taxon>Clostridia</taxon>
        <taxon>Lachnospirales</taxon>
        <taxon>Lachnospiraceae</taxon>
    </lineage>
</organism>
<dbReference type="STRING" id="553973.CLOHYLEM_07687"/>
<keyword evidence="1" id="KW-0812">Transmembrane</keyword>
<comment type="caution">
    <text evidence="2">The sequence shown here is derived from an EMBL/GenBank/DDBJ whole genome shotgun (WGS) entry which is preliminary data.</text>
</comment>
<accession>C0C6F0</accession>
<feature type="transmembrane region" description="Helical" evidence="1">
    <location>
        <begin position="44"/>
        <end position="64"/>
    </location>
</feature>
<evidence type="ECO:0000256" key="1">
    <source>
        <dbReference type="SAM" id="Phobius"/>
    </source>
</evidence>
<name>C0C6F0_9FIRM</name>
<evidence type="ECO:0000313" key="3">
    <source>
        <dbReference type="Proteomes" id="UP000004893"/>
    </source>
</evidence>
<evidence type="ECO:0000313" key="2">
    <source>
        <dbReference type="EMBL" id="EEG72285.1"/>
    </source>
</evidence>
<gene>
    <name evidence="2" type="ORF">CLOHYLEM_07687</name>
</gene>
<keyword evidence="1" id="KW-0472">Membrane</keyword>
<reference evidence="2" key="2">
    <citation type="submission" date="2013-06" db="EMBL/GenBank/DDBJ databases">
        <title>Draft genome sequence of Clostridium hylemonae (DSM 15053).</title>
        <authorList>
            <person name="Sudarsanam P."/>
            <person name="Ley R."/>
            <person name="Guruge J."/>
            <person name="Turnbaugh P.J."/>
            <person name="Mahowald M."/>
            <person name="Liep D."/>
            <person name="Gordon J."/>
        </authorList>
    </citation>
    <scope>NUCLEOTIDE SEQUENCE</scope>
    <source>
        <strain evidence="2">DSM 15053</strain>
    </source>
</reference>
<proteinExistence type="predicted"/>
<protein>
    <submittedName>
        <fullName evidence="2">Uncharacterized protein</fullName>
    </submittedName>
</protein>
<keyword evidence="1" id="KW-1133">Transmembrane helix</keyword>
<dbReference type="HOGENOM" id="CLU_1841630_0_0_9"/>
<feature type="transmembrane region" description="Helical" evidence="1">
    <location>
        <begin position="71"/>
        <end position="93"/>
    </location>
</feature>
<dbReference type="EMBL" id="ABYI02000042">
    <property type="protein sequence ID" value="EEG72285.1"/>
    <property type="molecule type" value="Genomic_DNA"/>
</dbReference>